<comment type="caution">
    <text evidence="2">The sequence shown here is derived from an EMBL/GenBank/DDBJ whole genome shotgun (WGS) entry which is preliminary data.</text>
</comment>
<evidence type="ECO:0000313" key="3">
    <source>
        <dbReference type="Proteomes" id="UP001153954"/>
    </source>
</evidence>
<dbReference type="AlphaFoldDB" id="A0AAU9TLR3"/>
<gene>
    <name evidence="2" type="ORF">EEDITHA_LOCUS2858</name>
</gene>
<sequence length="90" mass="10549">MGDFVEQRTCIKFCLRNKYSHADTLKMLGKAFGDQTMAQKNLYKWYNEFKAGRERIDKPRSGRPSTSTDVLQLETLLIVLEYNLPQFKLI</sequence>
<evidence type="ECO:0000313" key="2">
    <source>
        <dbReference type="EMBL" id="CAH2086482.1"/>
    </source>
</evidence>
<dbReference type="PANTHER" id="PTHR46060">
    <property type="entry name" value="MARINER MOS1 TRANSPOSASE-LIKE PROTEIN"/>
    <property type="match status" value="1"/>
</dbReference>
<dbReference type="PANTHER" id="PTHR46060:SF1">
    <property type="entry name" value="MARINER MOS1 TRANSPOSASE-LIKE PROTEIN"/>
    <property type="match status" value="1"/>
</dbReference>
<evidence type="ECO:0000259" key="1">
    <source>
        <dbReference type="Pfam" id="PF17906"/>
    </source>
</evidence>
<keyword evidence="3" id="KW-1185">Reference proteome</keyword>
<dbReference type="Proteomes" id="UP001153954">
    <property type="component" value="Unassembled WGS sequence"/>
</dbReference>
<organism evidence="2 3">
    <name type="scientific">Euphydryas editha</name>
    <name type="common">Edith's checkerspot</name>
    <dbReference type="NCBI Taxonomy" id="104508"/>
    <lineage>
        <taxon>Eukaryota</taxon>
        <taxon>Metazoa</taxon>
        <taxon>Ecdysozoa</taxon>
        <taxon>Arthropoda</taxon>
        <taxon>Hexapoda</taxon>
        <taxon>Insecta</taxon>
        <taxon>Pterygota</taxon>
        <taxon>Neoptera</taxon>
        <taxon>Endopterygota</taxon>
        <taxon>Lepidoptera</taxon>
        <taxon>Glossata</taxon>
        <taxon>Ditrysia</taxon>
        <taxon>Papilionoidea</taxon>
        <taxon>Nymphalidae</taxon>
        <taxon>Nymphalinae</taxon>
        <taxon>Euphydryas</taxon>
    </lineage>
</organism>
<protein>
    <recommendedName>
        <fullName evidence="1">Mos1 transposase HTH domain-containing protein</fullName>
    </recommendedName>
</protein>
<name>A0AAU9TLR3_EUPED</name>
<dbReference type="Pfam" id="PF17906">
    <property type="entry name" value="HTH_48"/>
    <property type="match status" value="1"/>
</dbReference>
<dbReference type="InterPro" id="IPR041426">
    <property type="entry name" value="Mos1_HTH"/>
</dbReference>
<proteinExistence type="predicted"/>
<accession>A0AAU9TLR3</accession>
<dbReference type="InterPro" id="IPR052709">
    <property type="entry name" value="Transposase-MT_Hybrid"/>
</dbReference>
<dbReference type="EMBL" id="CAKOGL010000005">
    <property type="protein sequence ID" value="CAH2086482.1"/>
    <property type="molecule type" value="Genomic_DNA"/>
</dbReference>
<feature type="domain" description="Mos1 transposase HTH" evidence="1">
    <location>
        <begin position="8"/>
        <end position="52"/>
    </location>
</feature>
<reference evidence="2" key="1">
    <citation type="submission" date="2022-03" db="EMBL/GenBank/DDBJ databases">
        <authorList>
            <person name="Tunstrom K."/>
        </authorList>
    </citation>
    <scope>NUCLEOTIDE SEQUENCE</scope>
</reference>
<dbReference type="Gene3D" id="1.10.10.1450">
    <property type="match status" value="1"/>
</dbReference>